<reference evidence="7" key="1">
    <citation type="journal article" date="1997" name="Mol. Cells">
        <title>Identification of a gene cluster of biosynthetic genes of rubradirin substructures in S. achromogenes var. rubradiris NRRL3061.</title>
        <authorList>
            <person name="Sohng J.K."/>
            <person name="Oh T.J."/>
            <person name="Lee J.J."/>
            <person name="Kim C.G."/>
        </authorList>
    </citation>
    <scope>NUCLEOTIDE SEQUENCE</scope>
    <source>
        <strain evidence="7">NRRL 3061</strain>
    </source>
</reference>
<dbReference type="InterPro" id="IPR036318">
    <property type="entry name" value="FAD-bd_PCMH-like_sf"/>
</dbReference>
<evidence type="ECO:0000256" key="1">
    <source>
        <dbReference type="ARBA" id="ARBA00001974"/>
    </source>
</evidence>
<dbReference type="Gene3D" id="3.40.462.20">
    <property type="match status" value="1"/>
</dbReference>
<proteinExistence type="inferred from homology"/>
<evidence type="ECO:0000256" key="4">
    <source>
        <dbReference type="ARBA" id="ARBA00022827"/>
    </source>
</evidence>
<dbReference type="InterPro" id="IPR016167">
    <property type="entry name" value="FAD-bd_PCMH_sub1"/>
</dbReference>
<gene>
    <name evidence="7" type="primary">rubP5</name>
</gene>
<comment type="similarity">
    <text evidence="2">Belongs to the oxygen-dependent FAD-linked oxidoreductase family.</text>
</comment>
<keyword evidence="4" id="KW-0274">FAD</keyword>
<keyword evidence="5" id="KW-0560">Oxidoreductase</keyword>
<sequence length="529" mass="57252">MRITATSYTYGGITVAGNLTRRAVLSLTAASTAGAVTGLLGPTGSAAGSTTRRRGTAGWNALSRHLDGDLILPSDARYEQAREQSLRQFDTTHPMAIAYCQNTQDVQTVLAFAQDKGIHTVPRSGGHSFGGYSTTTGIILDVSRLNRVTTDQTLVTIGAGTQQVDALAALTPHGLALASGLCPTVGAGGFIQGGGIGHQTRKYGMACDRLVSAEVVLADRRAVRASAQDNPDLYWALRGNGGGNYGVVTSYTLQPIRRTTLTGYRLVWSAGDTATTIENWQQWVTRAPNDLSSLLIAGSASPPSPDTMVSIAGTWYGTVEDLDRHIDELVAAVGTNPLNRTVAERSLQQGMMQIYGCATLTTAQCHRAGTTPESMVPRWNYYRTRSRMFDSTVPPADIEDLLTVLTDPTHMRTGQTRKLYFEALGGAANEPARTDTAYVHRTTQILAGLTAELPDPAYTSEDTAACENWLADGFAVLDRHSLPESYQNYMDPALEDWRTAYYAENYPRLARIKHAYDPHGFFRFPRSIS</sequence>
<dbReference type="InterPro" id="IPR006311">
    <property type="entry name" value="TAT_signal"/>
</dbReference>
<reference evidence="7" key="2">
    <citation type="journal article" date="2003" name="Biotechnol. Lett.">
        <title>Functional identification of rub52 gene involved in the biosynthesis of rubradirin.</title>
        <authorList>
            <person name="Maharjan J."/>
            <person name="Liou K."/>
            <person name="Lee H.C."/>
            <person name="Kim C.G."/>
            <person name="Lee J.J."/>
            <person name="Yoo J.C."/>
            <person name="Sohng J.K."/>
        </authorList>
    </citation>
    <scope>NUCLEOTIDE SEQUENCE</scope>
    <source>
        <strain evidence="7">NRRL 3061</strain>
    </source>
</reference>
<evidence type="ECO:0000256" key="3">
    <source>
        <dbReference type="ARBA" id="ARBA00022630"/>
    </source>
</evidence>
<dbReference type="Pfam" id="PF01565">
    <property type="entry name" value="FAD_binding_4"/>
    <property type="match status" value="1"/>
</dbReference>
<accession>Q2PC35</accession>
<comment type="cofactor">
    <cofactor evidence="1">
        <name>FAD</name>
        <dbReference type="ChEBI" id="CHEBI:57692"/>
    </cofactor>
</comment>
<evidence type="ECO:0000256" key="2">
    <source>
        <dbReference type="ARBA" id="ARBA00005466"/>
    </source>
</evidence>
<dbReference type="GO" id="GO:0016491">
    <property type="term" value="F:oxidoreductase activity"/>
    <property type="evidence" value="ECO:0007669"/>
    <property type="project" value="UniProtKB-KW"/>
</dbReference>
<dbReference type="PROSITE" id="PS51387">
    <property type="entry name" value="FAD_PCMH"/>
    <property type="match status" value="1"/>
</dbReference>
<dbReference type="InterPro" id="IPR012951">
    <property type="entry name" value="BBE"/>
</dbReference>
<dbReference type="InterPro" id="IPR016169">
    <property type="entry name" value="FAD-bd_PCMH_sub2"/>
</dbReference>
<evidence type="ECO:0000256" key="5">
    <source>
        <dbReference type="ARBA" id="ARBA00023002"/>
    </source>
</evidence>
<reference evidence="7" key="3">
    <citation type="submission" date="2004-12" db="EMBL/GenBank/DDBJ databases">
        <authorList>
            <person name="Kim C.G."/>
        </authorList>
    </citation>
    <scope>NUCLEOTIDE SEQUENCE</scope>
    <source>
        <strain evidence="7">NRRL 3061</strain>
    </source>
</reference>
<dbReference type="Gene3D" id="3.30.43.10">
    <property type="entry name" value="Uridine Diphospho-n-acetylenolpyruvylglucosamine Reductase, domain 2"/>
    <property type="match status" value="1"/>
</dbReference>
<dbReference type="SUPFAM" id="SSF56176">
    <property type="entry name" value="FAD-binding/transporter-associated domain-like"/>
    <property type="match status" value="1"/>
</dbReference>
<keyword evidence="3" id="KW-0285">Flavoprotein</keyword>
<evidence type="ECO:0000259" key="6">
    <source>
        <dbReference type="PROSITE" id="PS51387"/>
    </source>
</evidence>
<dbReference type="PANTHER" id="PTHR42973:SF39">
    <property type="entry name" value="FAD-BINDING PCMH-TYPE DOMAIN-CONTAINING PROTEIN"/>
    <property type="match status" value="1"/>
</dbReference>
<dbReference type="Gene3D" id="3.30.465.10">
    <property type="match status" value="1"/>
</dbReference>
<dbReference type="Pfam" id="PF08031">
    <property type="entry name" value="BBE"/>
    <property type="match status" value="1"/>
</dbReference>
<dbReference type="AlphaFoldDB" id="Q2PC35"/>
<feature type="domain" description="FAD-binding PCMH-type" evidence="6">
    <location>
        <begin position="90"/>
        <end position="258"/>
    </location>
</feature>
<dbReference type="InterPro" id="IPR006094">
    <property type="entry name" value="Oxid_FAD_bind_N"/>
</dbReference>
<dbReference type="PANTHER" id="PTHR42973">
    <property type="entry name" value="BINDING OXIDOREDUCTASE, PUTATIVE (AFU_ORTHOLOGUE AFUA_1G17690)-RELATED"/>
    <property type="match status" value="1"/>
</dbReference>
<dbReference type="InterPro" id="IPR050416">
    <property type="entry name" value="FAD-linked_Oxidoreductase"/>
</dbReference>
<protein>
    <submittedName>
        <fullName evidence="7">Uncharacterized protein rubP5</fullName>
    </submittedName>
</protein>
<dbReference type="GO" id="GO:0071949">
    <property type="term" value="F:FAD binding"/>
    <property type="evidence" value="ECO:0007669"/>
    <property type="project" value="InterPro"/>
</dbReference>
<dbReference type="EMBL" id="AJ871581">
    <property type="protein sequence ID" value="CAI94733.1"/>
    <property type="molecule type" value="Genomic_DNA"/>
</dbReference>
<evidence type="ECO:0000313" key="7">
    <source>
        <dbReference type="EMBL" id="CAI94733.1"/>
    </source>
</evidence>
<dbReference type="PROSITE" id="PS51318">
    <property type="entry name" value="TAT"/>
    <property type="match status" value="1"/>
</dbReference>
<dbReference type="InterPro" id="IPR016166">
    <property type="entry name" value="FAD-bd_PCMH"/>
</dbReference>
<organism evidence="7">
    <name type="scientific">Streptomyces rubradiris</name>
    <name type="common">Streptomyces achromogenes subsp. rubradiris</name>
    <dbReference type="NCBI Taxonomy" id="285531"/>
    <lineage>
        <taxon>Bacteria</taxon>
        <taxon>Bacillati</taxon>
        <taxon>Actinomycetota</taxon>
        <taxon>Actinomycetes</taxon>
        <taxon>Kitasatosporales</taxon>
        <taxon>Streptomycetaceae</taxon>
        <taxon>Streptomyces</taxon>
    </lineage>
</organism>
<name>Q2PC35_STRRR</name>